<gene>
    <name evidence="1" type="ORF">FNU76_14470</name>
</gene>
<name>A0A516SH40_9NEIS</name>
<dbReference type="KEGG" id="cari:FNU76_14470"/>
<proteinExistence type="predicted"/>
<accession>A0A516SH40</accession>
<dbReference type="OrthoDB" id="5292474at2"/>
<dbReference type="RefSeq" id="WP_144278858.1">
    <property type="nucleotide sequence ID" value="NZ_CP041730.1"/>
</dbReference>
<dbReference type="Pfam" id="PF11227">
    <property type="entry name" value="DUF3025"/>
    <property type="match status" value="1"/>
</dbReference>
<organism evidence="1 2">
    <name type="scientific">Chitinimonas arctica</name>
    <dbReference type="NCBI Taxonomy" id="2594795"/>
    <lineage>
        <taxon>Bacteria</taxon>
        <taxon>Pseudomonadati</taxon>
        <taxon>Pseudomonadota</taxon>
        <taxon>Betaproteobacteria</taxon>
        <taxon>Neisseriales</taxon>
        <taxon>Chitinibacteraceae</taxon>
        <taxon>Chitinimonas</taxon>
    </lineage>
</organism>
<dbReference type="InterPro" id="IPR021390">
    <property type="entry name" value="DUF3025"/>
</dbReference>
<protein>
    <submittedName>
        <fullName evidence="1">DUF3025 domain-containing protein</fullName>
    </submittedName>
</protein>
<keyword evidence="2" id="KW-1185">Reference proteome</keyword>
<dbReference type="AlphaFoldDB" id="A0A516SH40"/>
<evidence type="ECO:0000313" key="2">
    <source>
        <dbReference type="Proteomes" id="UP000317550"/>
    </source>
</evidence>
<evidence type="ECO:0000313" key="1">
    <source>
        <dbReference type="EMBL" id="QDQ27465.1"/>
    </source>
</evidence>
<reference evidence="2" key="1">
    <citation type="submission" date="2019-07" db="EMBL/GenBank/DDBJ databases">
        <title>Chitinimonas sp. nov., isolated from Ny-Alesund, arctica soil.</title>
        <authorList>
            <person name="Xu Q."/>
            <person name="Peng F."/>
        </authorList>
    </citation>
    <scope>NUCLEOTIDE SEQUENCE [LARGE SCALE GENOMIC DNA]</scope>
    <source>
        <strain evidence="2">R3-44</strain>
    </source>
</reference>
<dbReference type="Proteomes" id="UP000317550">
    <property type="component" value="Chromosome"/>
</dbReference>
<dbReference type="EMBL" id="CP041730">
    <property type="protein sequence ID" value="QDQ27465.1"/>
    <property type="molecule type" value="Genomic_DNA"/>
</dbReference>
<sequence length="266" mass="29866">MQPWPSAHLADSPWLRSLQPILQQLAWTHFPAESDWLDLPSPLRPFNNNGNAIHFVAPDQLADEGYEARIAGSGQVATRPDNWHDAFNALCWLAWPRSKAALNALHMRELAAQTDSRRNRCRDAATLFDESGLVLAVADASLAQALLDHDWHTLFQARRADWGGLLEPFCFGHALMEKSLAPFKGIVAKVMLLPVERDWFVQPLADKLAQLDGRLAERIAQGELRDPRALPPLPVLGIPGWWPAQGPDFYADRQHFRPRAAVVHPR</sequence>